<comment type="similarity">
    <text evidence="1">Belongs to the LysR transcriptional regulatory family.</text>
</comment>
<dbReference type="PANTHER" id="PTHR30537:SF5">
    <property type="entry name" value="HTH-TYPE TRANSCRIPTIONAL ACTIVATOR TTDR-RELATED"/>
    <property type="match status" value="1"/>
</dbReference>
<dbReference type="FunFam" id="3.40.190.290:FF:000001">
    <property type="entry name" value="Transcriptional regulator, LysR family"/>
    <property type="match status" value="1"/>
</dbReference>
<accession>A0A1M6UXN2</accession>
<dbReference type="EMBL" id="FRAL01000005">
    <property type="protein sequence ID" value="SHK74012.1"/>
    <property type="molecule type" value="Genomic_DNA"/>
</dbReference>
<dbReference type="GO" id="GO:0003700">
    <property type="term" value="F:DNA-binding transcription factor activity"/>
    <property type="evidence" value="ECO:0007669"/>
    <property type="project" value="InterPro"/>
</dbReference>
<dbReference type="Pfam" id="PF03466">
    <property type="entry name" value="LysR_substrate"/>
    <property type="match status" value="1"/>
</dbReference>
<reference evidence="7" key="1">
    <citation type="submission" date="2016-11" db="EMBL/GenBank/DDBJ databases">
        <authorList>
            <person name="Varghese N."/>
            <person name="Submissions S."/>
        </authorList>
    </citation>
    <scope>NUCLEOTIDE SEQUENCE [LARGE SCALE GENOMIC DNA]</scope>
    <source>
        <strain evidence="7">ALO Sharm</strain>
    </source>
</reference>
<feature type="domain" description="HTH lysR-type" evidence="5">
    <location>
        <begin position="1"/>
        <end position="59"/>
    </location>
</feature>
<dbReference type="Gene3D" id="1.10.10.10">
    <property type="entry name" value="Winged helix-like DNA-binding domain superfamily/Winged helix DNA-binding domain"/>
    <property type="match status" value="1"/>
</dbReference>
<name>A0A1M6UXN2_9GAMM</name>
<dbReference type="Proteomes" id="UP000184248">
    <property type="component" value="Unassembled WGS sequence"/>
</dbReference>
<organism evidence="6 7">
    <name type="scientific">Halomonas caseinilytica</name>
    <dbReference type="NCBI Taxonomy" id="438744"/>
    <lineage>
        <taxon>Bacteria</taxon>
        <taxon>Pseudomonadati</taxon>
        <taxon>Pseudomonadota</taxon>
        <taxon>Gammaproteobacteria</taxon>
        <taxon>Oceanospirillales</taxon>
        <taxon>Halomonadaceae</taxon>
        <taxon>Halomonas</taxon>
    </lineage>
</organism>
<dbReference type="GO" id="GO:0043565">
    <property type="term" value="F:sequence-specific DNA binding"/>
    <property type="evidence" value="ECO:0007669"/>
    <property type="project" value="TreeGrafter"/>
</dbReference>
<dbReference type="InterPro" id="IPR058163">
    <property type="entry name" value="LysR-type_TF_proteobact-type"/>
</dbReference>
<dbReference type="GO" id="GO:0006351">
    <property type="term" value="P:DNA-templated transcription"/>
    <property type="evidence" value="ECO:0007669"/>
    <property type="project" value="TreeGrafter"/>
</dbReference>
<keyword evidence="4" id="KW-0804">Transcription</keyword>
<dbReference type="Pfam" id="PF00126">
    <property type="entry name" value="HTH_1"/>
    <property type="match status" value="1"/>
</dbReference>
<evidence type="ECO:0000256" key="3">
    <source>
        <dbReference type="ARBA" id="ARBA00023125"/>
    </source>
</evidence>
<evidence type="ECO:0000256" key="4">
    <source>
        <dbReference type="ARBA" id="ARBA00023163"/>
    </source>
</evidence>
<protein>
    <submittedName>
        <fullName evidence="6">DNA-binding transcriptional regulator, LysR family</fullName>
    </submittedName>
</protein>
<dbReference type="InterPro" id="IPR000847">
    <property type="entry name" value="LysR_HTH_N"/>
</dbReference>
<dbReference type="OrthoDB" id="9815676at2"/>
<keyword evidence="3 6" id="KW-0238">DNA-binding</keyword>
<dbReference type="SUPFAM" id="SSF53850">
    <property type="entry name" value="Periplasmic binding protein-like II"/>
    <property type="match status" value="1"/>
</dbReference>
<dbReference type="PROSITE" id="PS50931">
    <property type="entry name" value="HTH_LYSR"/>
    <property type="match status" value="1"/>
</dbReference>
<keyword evidence="2" id="KW-0805">Transcription regulation</keyword>
<evidence type="ECO:0000313" key="7">
    <source>
        <dbReference type="Proteomes" id="UP000184248"/>
    </source>
</evidence>
<dbReference type="AlphaFoldDB" id="A0A1M6UXN2"/>
<dbReference type="FunFam" id="1.10.10.10:FF:000001">
    <property type="entry name" value="LysR family transcriptional regulator"/>
    <property type="match status" value="1"/>
</dbReference>
<evidence type="ECO:0000256" key="2">
    <source>
        <dbReference type="ARBA" id="ARBA00023015"/>
    </source>
</evidence>
<keyword evidence="7" id="KW-1185">Reference proteome</keyword>
<evidence type="ECO:0000259" key="5">
    <source>
        <dbReference type="PROSITE" id="PS50931"/>
    </source>
</evidence>
<dbReference type="InterPro" id="IPR036388">
    <property type="entry name" value="WH-like_DNA-bd_sf"/>
</dbReference>
<dbReference type="InterPro" id="IPR005119">
    <property type="entry name" value="LysR_subst-bd"/>
</dbReference>
<proteinExistence type="inferred from homology"/>
<evidence type="ECO:0000313" key="6">
    <source>
        <dbReference type="EMBL" id="SHK74012.1"/>
    </source>
</evidence>
<dbReference type="Gene3D" id="3.40.190.290">
    <property type="match status" value="1"/>
</dbReference>
<dbReference type="RefSeq" id="WP_064700049.1">
    <property type="nucleotide sequence ID" value="NZ_BDEO01000009.1"/>
</dbReference>
<evidence type="ECO:0000256" key="1">
    <source>
        <dbReference type="ARBA" id="ARBA00009437"/>
    </source>
</evidence>
<dbReference type="InterPro" id="IPR036390">
    <property type="entry name" value="WH_DNA-bd_sf"/>
</dbReference>
<dbReference type="PANTHER" id="PTHR30537">
    <property type="entry name" value="HTH-TYPE TRANSCRIPTIONAL REGULATOR"/>
    <property type="match status" value="1"/>
</dbReference>
<gene>
    <name evidence="6" type="ORF">SAMN05192556_10533</name>
</gene>
<dbReference type="SUPFAM" id="SSF46785">
    <property type="entry name" value="Winged helix' DNA-binding domain"/>
    <property type="match status" value="1"/>
</dbReference>
<sequence length="316" mass="35305">MSQLDDLAFFQRLARAGSLTATARELGLSLSAVSKRLKQLEARLGVSLAHRTTRRLTLTAEGELYLSRGAAILDELGELEETLGDHRAELSGPLRINATFGFGRRHVAPLFSDFCALHPHIEGSLELTNFPASLFEQGFDIGIRVGAPPDSRLVARRILANRRVLCAAPAYVERMSPLRDPRDLSSHPCLVIRENGSDHTVWRFQRRDTPGEERAVKVAGPMASNDGEVVRRLARDGHGVALRSWWDVHDDLSAGRLIELLPEWRGVRADFHAVYHQRRHVPLRIRAFVAYLEREMAGRVPSRSLPRSVLTGESPQ</sequence>